<evidence type="ECO:0000256" key="3">
    <source>
        <dbReference type="ARBA" id="ARBA00017473"/>
    </source>
</evidence>
<accession>A0A0B8SZD3</accession>
<comment type="pathway">
    <text evidence="9">Isoprenoid biosynthesis; isopentenyl diphosphate biosynthesis via DXP pathway; isopentenyl diphosphate from 1-deoxy-D-xylulose 5-phosphate: step 3/6.</text>
</comment>
<organism evidence="12 13">
    <name type="scientific">Sphingobacterium deserti</name>
    <dbReference type="NCBI Taxonomy" id="1229276"/>
    <lineage>
        <taxon>Bacteria</taxon>
        <taxon>Pseudomonadati</taxon>
        <taxon>Bacteroidota</taxon>
        <taxon>Sphingobacteriia</taxon>
        <taxon>Sphingobacteriales</taxon>
        <taxon>Sphingobacteriaceae</taxon>
        <taxon>Sphingobacterium</taxon>
    </lineage>
</organism>
<dbReference type="GO" id="GO:0050515">
    <property type="term" value="F:4-(cytidine 5'-diphospho)-2-C-methyl-D-erythritol kinase activity"/>
    <property type="evidence" value="ECO:0007669"/>
    <property type="project" value="UniProtKB-UniRule"/>
</dbReference>
<reference evidence="13" key="1">
    <citation type="submission" date="2014-04" db="EMBL/GenBank/DDBJ databases">
        <title>Whole-Genome optical mapping and complete genome sequence of Sphingobacterium deserti sp. nov., a new spaces isolated from desert in the west of China.</title>
        <authorList>
            <person name="Teng C."/>
            <person name="Zhou Z."/>
            <person name="Li X."/>
            <person name="Chen M."/>
            <person name="Lin M."/>
            <person name="Wang L."/>
            <person name="Su S."/>
            <person name="Zhang C."/>
            <person name="Zhang W."/>
        </authorList>
    </citation>
    <scope>NUCLEOTIDE SEQUENCE [LARGE SCALE GENOMIC DNA]</scope>
    <source>
        <strain evidence="13">ACCC05744</strain>
    </source>
</reference>
<feature type="domain" description="GHMP kinase C-terminal" evidence="11">
    <location>
        <begin position="210"/>
        <end position="252"/>
    </location>
</feature>
<feature type="domain" description="GHMP kinase N-terminal" evidence="10">
    <location>
        <begin position="64"/>
        <end position="138"/>
    </location>
</feature>
<dbReference type="Gene3D" id="3.30.230.10">
    <property type="match status" value="1"/>
</dbReference>
<dbReference type="InterPro" id="IPR020568">
    <property type="entry name" value="Ribosomal_Su5_D2-typ_SF"/>
</dbReference>
<dbReference type="Pfam" id="PF08544">
    <property type="entry name" value="GHMP_kinases_C"/>
    <property type="match status" value="1"/>
</dbReference>
<evidence type="ECO:0000256" key="6">
    <source>
        <dbReference type="ARBA" id="ARBA00022777"/>
    </source>
</evidence>
<dbReference type="Pfam" id="PF00288">
    <property type="entry name" value="GHMP_kinases_N"/>
    <property type="match status" value="1"/>
</dbReference>
<keyword evidence="4 9" id="KW-0808">Transferase</keyword>
<dbReference type="InterPro" id="IPR013750">
    <property type="entry name" value="GHMP_kinase_C_dom"/>
</dbReference>
<comment type="similarity">
    <text evidence="1 9">Belongs to the GHMP kinase family. IspE subfamily.</text>
</comment>
<dbReference type="GO" id="GO:0019288">
    <property type="term" value="P:isopentenyl diphosphate biosynthetic process, methylerythritol 4-phosphate pathway"/>
    <property type="evidence" value="ECO:0007669"/>
    <property type="project" value="UniProtKB-UniRule"/>
</dbReference>
<dbReference type="InterPro" id="IPR014721">
    <property type="entry name" value="Ribsml_uS5_D2-typ_fold_subgr"/>
</dbReference>
<dbReference type="eggNOG" id="COG1947">
    <property type="taxonomic scope" value="Bacteria"/>
</dbReference>
<dbReference type="SUPFAM" id="SSF55060">
    <property type="entry name" value="GHMP Kinase, C-terminal domain"/>
    <property type="match status" value="1"/>
</dbReference>
<dbReference type="PATRIC" id="fig|1229276.3.peg.3232"/>
<proteinExistence type="inferred from homology"/>
<dbReference type="OrthoDB" id="9809438at2"/>
<evidence type="ECO:0000256" key="7">
    <source>
        <dbReference type="ARBA" id="ARBA00022840"/>
    </source>
</evidence>
<dbReference type="InterPro" id="IPR006204">
    <property type="entry name" value="GHMP_kinase_N_dom"/>
</dbReference>
<evidence type="ECO:0000313" key="12">
    <source>
        <dbReference type="EMBL" id="KGE13102.1"/>
    </source>
</evidence>
<evidence type="ECO:0000259" key="11">
    <source>
        <dbReference type="Pfam" id="PF08544"/>
    </source>
</evidence>
<keyword evidence="5 9" id="KW-0547">Nucleotide-binding</keyword>
<gene>
    <name evidence="9" type="primary">ispE</name>
    <name evidence="12" type="ORF">DI53_3126</name>
</gene>
<comment type="catalytic activity">
    <reaction evidence="9">
        <text>4-CDP-2-C-methyl-D-erythritol + ATP = 4-CDP-2-C-methyl-D-erythritol 2-phosphate + ADP + H(+)</text>
        <dbReference type="Rhea" id="RHEA:18437"/>
        <dbReference type="ChEBI" id="CHEBI:15378"/>
        <dbReference type="ChEBI" id="CHEBI:30616"/>
        <dbReference type="ChEBI" id="CHEBI:57823"/>
        <dbReference type="ChEBI" id="CHEBI:57919"/>
        <dbReference type="ChEBI" id="CHEBI:456216"/>
        <dbReference type="EC" id="2.7.1.148"/>
    </reaction>
</comment>
<dbReference type="GO" id="GO:0005524">
    <property type="term" value="F:ATP binding"/>
    <property type="evidence" value="ECO:0007669"/>
    <property type="project" value="UniProtKB-UniRule"/>
</dbReference>
<dbReference type="Proteomes" id="UP000031802">
    <property type="component" value="Unassembled WGS sequence"/>
</dbReference>
<name>A0A0B8SZD3_9SPHI</name>
<dbReference type="UniPathway" id="UPA00056">
    <property type="reaction ID" value="UER00094"/>
</dbReference>
<dbReference type="PIRSF" id="PIRSF010376">
    <property type="entry name" value="IspE"/>
    <property type="match status" value="1"/>
</dbReference>
<dbReference type="Gene3D" id="3.30.70.890">
    <property type="entry name" value="GHMP kinase, C-terminal domain"/>
    <property type="match status" value="1"/>
</dbReference>
<feature type="active site" evidence="9">
    <location>
        <position position="8"/>
    </location>
</feature>
<evidence type="ECO:0000256" key="4">
    <source>
        <dbReference type="ARBA" id="ARBA00022679"/>
    </source>
</evidence>
<keyword evidence="9" id="KW-0414">Isoprene biosynthesis</keyword>
<evidence type="ECO:0000259" key="10">
    <source>
        <dbReference type="Pfam" id="PF00288"/>
    </source>
</evidence>
<evidence type="ECO:0000256" key="2">
    <source>
        <dbReference type="ARBA" id="ARBA00012052"/>
    </source>
</evidence>
<evidence type="ECO:0000256" key="1">
    <source>
        <dbReference type="ARBA" id="ARBA00009684"/>
    </source>
</evidence>
<reference evidence="12 13" key="2">
    <citation type="journal article" date="2015" name="PLoS ONE">
        <title>Whole-Genome Optical Mapping and Finished Genome Sequence of Sphingobacterium deserti sp. nov., a New Species Isolated from the Western Desert of China.</title>
        <authorList>
            <person name="Teng C."/>
            <person name="Zhou Z."/>
            <person name="Molnar I."/>
            <person name="Li X."/>
            <person name="Tang R."/>
            <person name="Chen M."/>
            <person name="Wang L."/>
            <person name="Su S."/>
            <person name="Zhang W."/>
            <person name="Lin M."/>
        </authorList>
    </citation>
    <scope>NUCLEOTIDE SEQUENCE [LARGE SCALE GENOMIC DNA]</scope>
    <source>
        <strain evidence="13">ACCC05744</strain>
    </source>
</reference>
<dbReference type="InterPro" id="IPR036554">
    <property type="entry name" value="GHMP_kinase_C_sf"/>
</dbReference>
<evidence type="ECO:0000256" key="5">
    <source>
        <dbReference type="ARBA" id="ARBA00022741"/>
    </source>
</evidence>
<evidence type="ECO:0000256" key="9">
    <source>
        <dbReference type="HAMAP-Rule" id="MF_00061"/>
    </source>
</evidence>
<dbReference type="EC" id="2.7.1.148" evidence="2 9"/>
<keyword evidence="7 9" id="KW-0067">ATP-binding</keyword>
<dbReference type="GO" id="GO:0016114">
    <property type="term" value="P:terpenoid biosynthetic process"/>
    <property type="evidence" value="ECO:0007669"/>
    <property type="project" value="UniProtKB-UniRule"/>
</dbReference>
<dbReference type="STRING" id="1229276.DI53_3126"/>
<dbReference type="AlphaFoldDB" id="A0A0B8SZD3"/>
<dbReference type="SUPFAM" id="SSF54211">
    <property type="entry name" value="Ribosomal protein S5 domain 2-like"/>
    <property type="match status" value="1"/>
</dbReference>
<keyword evidence="13" id="KW-1185">Reference proteome</keyword>
<keyword evidence="6 9" id="KW-0418">Kinase</keyword>
<protein>
    <recommendedName>
        <fullName evidence="3 9">4-diphosphocytidyl-2-C-methyl-D-erythritol kinase</fullName>
        <shortName evidence="9">CMK</shortName>
        <ecNumber evidence="2 9">2.7.1.148</ecNumber>
    </recommendedName>
    <alternativeName>
        <fullName evidence="8 9">4-(cytidine-5'-diphospho)-2-C-methyl-D-erythritol kinase</fullName>
    </alternativeName>
</protein>
<dbReference type="RefSeq" id="WP_037501633.1">
    <property type="nucleotide sequence ID" value="NZ_JJMU01000059.1"/>
</dbReference>
<dbReference type="HAMAP" id="MF_00061">
    <property type="entry name" value="IspE"/>
    <property type="match status" value="1"/>
</dbReference>
<dbReference type="EMBL" id="JJMU01000059">
    <property type="protein sequence ID" value="KGE13102.1"/>
    <property type="molecule type" value="Genomic_DNA"/>
</dbReference>
<dbReference type="PANTHER" id="PTHR43527:SF2">
    <property type="entry name" value="4-DIPHOSPHOCYTIDYL-2-C-METHYL-D-ERYTHRITOL KINASE, CHLOROPLASTIC"/>
    <property type="match status" value="1"/>
</dbReference>
<comment type="caution">
    <text evidence="12">The sequence shown here is derived from an EMBL/GenBank/DDBJ whole genome shotgun (WGS) entry which is preliminary data.</text>
</comment>
<dbReference type="PANTHER" id="PTHR43527">
    <property type="entry name" value="4-DIPHOSPHOCYTIDYL-2-C-METHYL-D-ERYTHRITOL KINASE, CHLOROPLASTIC"/>
    <property type="match status" value="1"/>
</dbReference>
<evidence type="ECO:0000256" key="8">
    <source>
        <dbReference type="ARBA" id="ARBA00032554"/>
    </source>
</evidence>
<evidence type="ECO:0000313" key="13">
    <source>
        <dbReference type="Proteomes" id="UP000031802"/>
    </source>
</evidence>
<feature type="binding site" evidence="9">
    <location>
        <begin position="91"/>
        <end position="101"/>
    </location>
    <ligand>
        <name>ATP</name>
        <dbReference type="ChEBI" id="CHEBI:30616"/>
    </ligand>
</feature>
<comment type="function">
    <text evidence="9">Catalyzes the phosphorylation of the position 2 hydroxy group of 4-diphosphocytidyl-2C-methyl-D-erythritol.</text>
</comment>
<feature type="active site" evidence="9">
    <location>
        <position position="133"/>
    </location>
</feature>
<sequence>MIAYANAKINIGLNITEKRADGYHSLESIFYPYPIYDIIELHPKASGMTSLEITGIDLAPDADNLCLRAYDLLAERYSLPPVHIHLHKQIPFGAGLGGGSSDAAALLKMLNAQCALGLSEKELCAEASRLGADCPFFIINKPMYAIGIGTDLSAVDLDLSEKYIVLIKPNVHVSTAEAYRGVSPRPAEFDLVDSLKLPLQDWKFYIKNDFEDSIFLQYPEIQDVKLFLYEQGAVYASMSGSGSTVYGIFDEPVTLDVPDELGKVYYPLDIG</sequence>
<dbReference type="InterPro" id="IPR004424">
    <property type="entry name" value="IspE"/>
</dbReference>
<dbReference type="NCBIfam" id="TIGR00154">
    <property type="entry name" value="ispE"/>
    <property type="match status" value="1"/>
</dbReference>